<protein>
    <submittedName>
        <fullName evidence="3">GCN5-related N-acetyltransferase</fullName>
    </submittedName>
</protein>
<dbReference type="OrthoDB" id="5419426at2"/>
<evidence type="ECO:0000313" key="3">
    <source>
        <dbReference type="EMBL" id="VEP16983.1"/>
    </source>
</evidence>
<dbReference type="InterPro" id="IPR000182">
    <property type="entry name" value="GNAT_dom"/>
</dbReference>
<dbReference type="AlphaFoldDB" id="A0A563W0D4"/>
<proteinExistence type="predicted"/>
<dbReference type="CDD" id="cd04301">
    <property type="entry name" value="NAT_SF"/>
    <property type="match status" value="1"/>
</dbReference>
<evidence type="ECO:0000256" key="1">
    <source>
        <dbReference type="ARBA" id="ARBA00022679"/>
    </source>
</evidence>
<dbReference type="PANTHER" id="PTHR13947:SF37">
    <property type="entry name" value="LD18367P"/>
    <property type="match status" value="1"/>
</dbReference>
<keyword evidence="1 3" id="KW-0808">Transferase</keyword>
<name>A0A563W0D4_9CYAN</name>
<dbReference type="PROSITE" id="PS51186">
    <property type="entry name" value="GNAT"/>
    <property type="match status" value="1"/>
</dbReference>
<accession>A0A563W0D4</accession>
<evidence type="ECO:0000259" key="2">
    <source>
        <dbReference type="PROSITE" id="PS51186"/>
    </source>
</evidence>
<sequence length="165" mass="19123">MKQSYKQFVIRDWQKSDRSSAAEVIRRVLEEYGLPWQPEEADRDVIEVETAYFGTGGEFWVVETEGKIVGTAAYYPVKRDSKEVEIRKMYLLPQVRGQGLGKYLLQKLEKAIANKGFKVIYLETASVLKEAVILYEKNCYQPMTEVATARCDRSYYKKLNRLNSS</sequence>
<dbReference type="InterPro" id="IPR016181">
    <property type="entry name" value="Acyl_CoA_acyltransferase"/>
</dbReference>
<dbReference type="InterPro" id="IPR050769">
    <property type="entry name" value="NAT_camello-type"/>
</dbReference>
<organism evidence="3 4">
    <name type="scientific">Hyella patelloides LEGE 07179</name>
    <dbReference type="NCBI Taxonomy" id="945734"/>
    <lineage>
        <taxon>Bacteria</taxon>
        <taxon>Bacillati</taxon>
        <taxon>Cyanobacteriota</taxon>
        <taxon>Cyanophyceae</taxon>
        <taxon>Pleurocapsales</taxon>
        <taxon>Hyellaceae</taxon>
        <taxon>Hyella</taxon>
    </lineage>
</organism>
<feature type="domain" description="N-acetyltransferase" evidence="2">
    <location>
        <begin position="8"/>
        <end position="162"/>
    </location>
</feature>
<dbReference type="Gene3D" id="3.40.630.30">
    <property type="match status" value="1"/>
</dbReference>
<evidence type="ECO:0000313" key="4">
    <source>
        <dbReference type="Proteomes" id="UP000320055"/>
    </source>
</evidence>
<dbReference type="GO" id="GO:0008080">
    <property type="term" value="F:N-acetyltransferase activity"/>
    <property type="evidence" value="ECO:0007669"/>
    <property type="project" value="InterPro"/>
</dbReference>
<dbReference type="Proteomes" id="UP000320055">
    <property type="component" value="Unassembled WGS sequence"/>
</dbReference>
<dbReference type="Pfam" id="PF00583">
    <property type="entry name" value="Acetyltransf_1"/>
    <property type="match status" value="1"/>
</dbReference>
<dbReference type="RefSeq" id="WP_144866663.1">
    <property type="nucleotide sequence ID" value="NZ_LR213812.1"/>
</dbReference>
<dbReference type="SUPFAM" id="SSF55729">
    <property type="entry name" value="Acyl-CoA N-acyltransferases (Nat)"/>
    <property type="match status" value="1"/>
</dbReference>
<gene>
    <name evidence="3" type="ORF">H1P_520024</name>
</gene>
<keyword evidence="4" id="KW-1185">Reference proteome</keyword>
<dbReference type="EMBL" id="CAACVJ010000468">
    <property type="protein sequence ID" value="VEP16983.1"/>
    <property type="molecule type" value="Genomic_DNA"/>
</dbReference>
<reference evidence="3 4" key="1">
    <citation type="submission" date="2019-01" db="EMBL/GenBank/DDBJ databases">
        <authorList>
            <person name="Brito A."/>
        </authorList>
    </citation>
    <scope>NUCLEOTIDE SEQUENCE [LARGE SCALE GENOMIC DNA]</scope>
    <source>
        <strain evidence="3">1</strain>
    </source>
</reference>
<dbReference type="PANTHER" id="PTHR13947">
    <property type="entry name" value="GNAT FAMILY N-ACETYLTRANSFERASE"/>
    <property type="match status" value="1"/>
</dbReference>